<dbReference type="Proteomes" id="UP000664859">
    <property type="component" value="Unassembled WGS sequence"/>
</dbReference>
<dbReference type="PANTHER" id="PTHR11584">
    <property type="entry name" value="SERINE/THREONINE PROTEIN KINASE"/>
    <property type="match status" value="1"/>
</dbReference>
<sequence length="211" mass="22498">MDDATGKLAAVKLLQLPPRASPGTPRKLHHEAALMRDLQHPNIVHFLGTETHGTELRIFQEWVPGGSVAALLSRFGPFSEPMTRSYARQALAGIAYLHGRHIAHRDIKGSNMLVGANGVLKLADFGTSVVVPADNTARGISASGSVQGTPYFMAPEVLQRSAHGLPVDIWGFGGALLQMATGAPPWSAAGATSPVALLRHMHNARRQVRAQ</sequence>
<evidence type="ECO:0000259" key="6">
    <source>
        <dbReference type="PROSITE" id="PS50011"/>
    </source>
</evidence>
<dbReference type="PROSITE" id="PS50011">
    <property type="entry name" value="PROTEIN_KINASE_DOM"/>
    <property type="match status" value="1"/>
</dbReference>
<protein>
    <submittedName>
        <fullName evidence="7">Kinase-like domain-containing protein</fullName>
    </submittedName>
</protein>
<dbReference type="SMART" id="SM00220">
    <property type="entry name" value="S_TKc"/>
    <property type="match status" value="1"/>
</dbReference>
<gene>
    <name evidence="7" type="ORF">JKP88DRAFT_196625</name>
</gene>
<keyword evidence="8" id="KW-1185">Reference proteome</keyword>
<dbReference type="InterPro" id="IPR000719">
    <property type="entry name" value="Prot_kinase_dom"/>
</dbReference>
<evidence type="ECO:0000256" key="2">
    <source>
        <dbReference type="ARBA" id="ARBA00022679"/>
    </source>
</evidence>
<evidence type="ECO:0000256" key="4">
    <source>
        <dbReference type="ARBA" id="ARBA00022777"/>
    </source>
</evidence>
<evidence type="ECO:0000256" key="3">
    <source>
        <dbReference type="ARBA" id="ARBA00022741"/>
    </source>
</evidence>
<comment type="caution">
    <text evidence="7">The sequence shown here is derived from an EMBL/GenBank/DDBJ whole genome shotgun (WGS) entry which is preliminary data.</text>
</comment>
<name>A0A835YMG7_9STRA</name>
<dbReference type="OrthoDB" id="266718at2759"/>
<dbReference type="PROSITE" id="PS00108">
    <property type="entry name" value="PROTEIN_KINASE_ST"/>
    <property type="match status" value="1"/>
</dbReference>
<dbReference type="Pfam" id="PF00069">
    <property type="entry name" value="Pkinase"/>
    <property type="match status" value="1"/>
</dbReference>
<dbReference type="InterPro" id="IPR008271">
    <property type="entry name" value="Ser/Thr_kinase_AS"/>
</dbReference>
<keyword evidence="2" id="KW-0808">Transferase</keyword>
<keyword evidence="1" id="KW-0723">Serine/threonine-protein kinase</keyword>
<dbReference type="InterPro" id="IPR011009">
    <property type="entry name" value="Kinase-like_dom_sf"/>
</dbReference>
<evidence type="ECO:0000313" key="7">
    <source>
        <dbReference type="EMBL" id="KAG5176512.1"/>
    </source>
</evidence>
<keyword evidence="5" id="KW-0067">ATP-binding</keyword>
<dbReference type="Gene3D" id="1.10.510.10">
    <property type="entry name" value="Transferase(Phosphotransferase) domain 1"/>
    <property type="match status" value="1"/>
</dbReference>
<organism evidence="7 8">
    <name type="scientific">Tribonema minus</name>
    <dbReference type="NCBI Taxonomy" id="303371"/>
    <lineage>
        <taxon>Eukaryota</taxon>
        <taxon>Sar</taxon>
        <taxon>Stramenopiles</taxon>
        <taxon>Ochrophyta</taxon>
        <taxon>PX clade</taxon>
        <taxon>Xanthophyceae</taxon>
        <taxon>Tribonematales</taxon>
        <taxon>Tribonemataceae</taxon>
        <taxon>Tribonema</taxon>
    </lineage>
</organism>
<accession>A0A835YMG7</accession>
<keyword evidence="4 7" id="KW-0418">Kinase</keyword>
<dbReference type="SUPFAM" id="SSF56112">
    <property type="entry name" value="Protein kinase-like (PK-like)"/>
    <property type="match status" value="1"/>
</dbReference>
<dbReference type="GO" id="GO:0005524">
    <property type="term" value="F:ATP binding"/>
    <property type="evidence" value="ECO:0007669"/>
    <property type="project" value="UniProtKB-KW"/>
</dbReference>
<reference evidence="7" key="1">
    <citation type="submission" date="2021-02" db="EMBL/GenBank/DDBJ databases">
        <title>First Annotated Genome of the Yellow-green Alga Tribonema minus.</title>
        <authorList>
            <person name="Mahan K.M."/>
        </authorList>
    </citation>
    <scope>NUCLEOTIDE SEQUENCE</scope>
    <source>
        <strain evidence="7">UTEX B ZZ1240</strain>
    </source>
</reference>
<evidence type="ECO:0000256" key="1">
    <source>
        <dbReference type="ARBA" id="ARBA00022527"/>
    </source>
</evidence>
<dbReference type="GO" id="GO:0004674">
    <property type="term" value="F:protein serine/threonine kinase activity"/>
    <property type="evidence" value="ECO:0007669"/>
    <property type="project" value="UniProtKB-KW"/>
</dbReference>
<keyword evidence="3" id="KW-0547">Nucleotide-binding</keyword>
<evidence type="ECO:0000256" key="5">
    <source>
        <dbReference type="ARBA" id="ARBA00022840"/>
    </source>
</evidence>
<feature type="domain" description="Protein kinase" evidence="6">
    <location>
        <begin position="1"/>
        <end position="211"/>
    </location>
</feature>
<evidence type="ECO:0000313" key="8">
    <source>
        <dbReference type="Proteomes" id="UP000664859"/>
    </source>
</evidence>
<dbReference type="AlphaFoldDB" id="A0A835YMG7"/>
<proteinExistence type="predicted"/>
<dbReference type="EMBL" id="JAFCMP010000536">
    <property type="protein sequence ID" value="KAG5176512.1"/>
    <property type="molecule type" value="Genomic_DNA"/>
</dbReference>
<dbReference type="PANTHER" id="PTHR11584:SF369">
    <property type="entry name" value="MITOGEN-ACTIVATED PROTEIN KINASE KINASE KINASE 19-RELATED"/>
    <property type="match status" value="1"/>
</dbReference>